<dbReference type="AlphaFoldDB" id="A0A0G0GYP0"/>
<dbReference type="Proteomes" id="UP000033876">
    <property type="component" value="Unassembled WGS sequence"/>
</dbReference>
<sequence length="109" mass="12368">IEIQLPQYSLAIAPYEKYDDKGHLSFTYFADPAKLKLYMACGLPVLVSDVPYNAKEIENSGCGAIIRNDLSKDIVDILLDKTKLKSLNQNTIIYAKSLSWKQIFLQNLR</sequence>
<gene>
    <name evidence="1" type="ORF">US50_C0024G0001</name>
</gene>
<name>A0A0G0GYP0_9BACT</name>
<dbReference type="EMBL" id="LBTF01000024">
    <property type="protein sequence ID" value="KKQ35132.1"/>
    <property type="molecule type" value="Genomic_DNA"/>
</dbReference>
<dbReference type="SUPFAM" id="SSF53756">
    <property type="entry name" value="UDP-Glycosyltransferase/glycogen phosphorylase"/>
    <property type="match status" value="1"/>
</dbReference>
<reference evidence="1 2" key="1">
    <citation type="journal article" date="2015" name="Nature">
        <title>rRNA introns, odd ribosomes, and small enigmatic genomes across a large radiation of phyla.</title>
        <authorList>
            <person name="Brown C.T."/>
            <person name="Hug L.A."/>
            <person name="Thomas B.C."/>
            <person name="Sharon I."/>
            <person name="Castelle C.J."/>
            <person name="Singh A."/>
            <person name="Wilkins M.J."/>
            <person name="Williams K.H."/>
            <person name="Banfield J.F."/>
        </authorList>
    </citation>
    <scope>NUCLEOTIDE SEQUENCE [LARGE SCALE GENOMIC DNA]</scope>
</reference>
<proteinExistence type="predicted"/>
<evidence type="ECO:0008006" key="3">
    <source>
        <dbReference type="Google" id="ProtNLM"/>
    </source>
</evidence>
<feature type="non-terminal residue" evidence="1">
    <location>
        <position position="1"/>
    </location>
</feature>
<comment type="caution">
    <text evidence="1">The sequence shown here is derived from an EMBL/GenBank/DDBJ whole genome shotgun (WGS) entry which is preliminary data.</text>
</comment>
<dbReference type="Gene3D" id="3.40.50.2000">
    <property type="entry name" value="Glycogen Phosphorylase B"/>
    <property type="match status" value="1"/>
</dbReference>
<organism evidence="1 2">
    <name type="scientific">Candidatus Nomurabacteria bacterium GW2011_GWB1_37_5</name>
    <dbReference type="NCBI Taxonomy" id="1618742"/>
    <lineage>
        <taxon>Bacteria</taxon>
        <taxon>Candidatus Nomuraibacteriota</taxon>
    </lineage>
</organism>
<evidence type="ECO:0000313" key="1">
    <source>
        <dbReference type="EMBL" id="KKQ35132.1"/>
    </source>
</evidence>
<evidence type="ECO:0000313" key="2">
    <source>
        <dbReference type="Proteomes" id="UP000033876"/>
    </source>
</evidence>
<accession>A0A0G0GYP0</accession>
<protein>
    <recommendedName>
        <fullName evidence="3">Glycosyltransferase</fullName>
    </recommendedName>
</protein>